<organism evidence="3 4">
    <name type="scientific">Aquipuribacter hungaricus</name>
    <dbReference type="NCBI Taxonomy" id="545624"/>
    <lineage>
        <taxon>Bacteria</taxon>
        <taxon>Bacillati</taxon>
        <taxon>Actinomycetota</taxon>
        <taxon>Actinomycetes</taxon>
        <taxon>Micrococcales</taxon>
        <taxon>Intrasporangiaceae</taxon>
        <taxon>Aquipuribacter</taxon>
    </lineage>
</organism>
<gene>
    <name evidence="3" type="ORF">ACFOLH_07900</name>
</gene>
<dbReference type="InterPro" id="IPR025507">
    <property type="entry name" value="DUF4394"/>
</dbReference>
<feature type="signal peptide" evidence="1">
    <location>
        <begin position="1"/>
        <end position="28"/>
    </location>
</feature>
<proteinExistence type="predicted"/>
<evidence type="ECO:0000313" key="3">
    <source>
        <dbReference type="EMBL" id="MFC3688263.1"/>
    </source>
</evidence>
<keyword evidence="1" id="KW-0732">Signal</keyword>
<reference evidence="4" key="1">
    <citation type="journal article" date="2019" name="Int. J. Syst. Evol. Microbiol.">
        <title>The Global Catalogue of Microorganisms (GCM) 10K type strain sequencing project: providing services to taxonomists for standard genome sequencing and annotation.</title>
        <authorList>
            <consortium name="The Broad Institute Genomics Platform"/>
            <consortium name="The Broad Institute Genome Sequencing Center for Infectious Disease"/>
            <person name="Wu L."/>
            <person name="Ma J."/>
        </authorList>
    </citation>
    <scope>NUCLEOTIDE SEQUENCE [LARGE SCALE GENOMIC DNA]</scope>
    <source>
        <strain evidence="4">NCAIM B.02333</strain>
    </source>
</reference>
<dbReference type="EMBL" id="JBHRWW010000004">
    <property type="protein sequence ID" value="MFC3688263.1"/>
    <property type="molecule type" value="Genomic_DNA"/>
</dbReference>
<evidence type="ECO:0000256" key="1">
    <source>
        <dbReference type="SAM" id="SignalP"/>
    </source>
</evidence>
<feature type="chain" id="PRO_5046830999" evidence="1">
    <location>
        <begin position="29"/>
        <end position="284"/>
    </location>
</feature>
<sequence length="284" mass="27880">MRPTPPALVAAAAVAAGLALSLAAPASAVHEEVQVTGLTQSGRLVTFAAGDPGTILSTVRVTGLGGDLVGIDYRPLTDQLYGVVRGAGGAGSIVVIDDTTGQVLSSTALRGVDGAPVVLAGGSFGVDVNPAADALRIVSDSGQNLRVLLSDRAAGALGTTFVDGTITPAGSAVVGAAYTGSDTDPATGTALYDLSAAGDSLVLQDPPNAGALKPVGPLGRAVGEKAGFDIYTEGTTNIALVSLVDRGRATLSVVDLATGAVNPASTMEIGTRPAVVDIAVPTDQ</sequence>
<keyword evidence="4" id="KW-1185">Reference proteome</keyword>
<dbReference type="Proteomes" id="UP001595685">
    <property type="component" value="Unassembled WGS sequence"/>
</dbReference>
<evidence type="ECO:0000313" key="4">
    <source>
        <dbReference type="Proteomes" id="UP001595685"/>
    </source>
</evidence>
<dbReference type="Pfam" id="PF14339">
    <property type="entry name" value="DUF4394"/>
    <property type="match status" value="1"/>
</dbReference>
<evidence type="ECO:0000259" key="2">
    <source>
        <dbReference type="Pfam" id="PF14339"/>
    </source>
</evidence>
<feature type="domain" description="DUF4394" evidence="2">
    <location>
        <begin position="43"/>
        <end position="279"/>
    </location>
</feature>
<accession>A0ABV7WEL0</accession>
<name>A0ABV7WEL0_9MICO</name>
<protein>
    <submittedName>
        <fullName evidence="3">DUF4394 domain-containing protein</fullName>
    </submittedName>
</protein>
<dbReference type="RefSeq" id="WP_340294281.1">
    <property type="nucleotide sequence ID" value="NZ_JBBEOI010000149.1"/>
</dbReference>
<comment type="caution">
    <text evidence="3">The sequence shown here is derived from an EMBL/GenBank/DDBJ whole genome shotgun (WGS) entry which is preliminary data.</text>
</comment>